<reference evidence="2" key="2">
    <citation type="submission" date="2022-01" db="EMBL/GenBank/DDBJ databases">
        <authorList>
            <person name="Yamashiro T."/>
            <person name="Shiraishi A."/>
            <person name="Satake H."/>
            <person name="Nakayama K."/>
        </authorList>
    </citation>
    <scope>NUCLEOTIDE SEQUENCE</scope>
</reference>
<comment type="caution">
    <text evidence="2">The sequence shown here is derived from an EMBL/GenBank/DDBJ whole genome shotgun (WGS) entry which is preliminary data.</text>
</comment>
<gene>
    <name evidence="2" type="ORF">Tco_0989906</name>
</gene>
<evidence type="ECO:0000313" key="3">
    <source>
        <dbReference type="Proteomes" id="UP001151760"/>
    </source>
</evidence>
<dbReference type="Proteomes" id="UP001151760">
    <property type="component" value="Unassembled WGS sequence"/>
</dbReference>
<keyword evidence="3" id="KW-1185">Reference proteome</keyword>
<organism evidence="2 3">
    <name type="scientific">Tanacetum coccineum</name>
    <dbReference type="NCBI Taxonomy" id="301880"/>
    <lineage>
        <taxon>Eukaryota</taxon>
        <taxon>Viridiplantae</taxon>
        <taxon>Streptophyta</taxon>
        <taxon>Embryophyta</taxon>
        <taxon>Tracheophyta</taxon>
        <taxon>Spermatophyta</taxon>
        <taxon>Magnoliopsida</taxon>
        <taxon>eudicotyledons</taxon>
        <taxon>Gunneridae</taxon>
        <taxon>Pentapetalae</taxon>
        <taxon>asterids</taxon>
        <taxon>campanulids</taxon>
        <taxon>Asterales</taxon>
        <taxon>Asteraceae</taxon>
        <taxon>Asteroideae</taxon>
        <taxon>Anthemideae</taxon>
        <taxon>Anthemidinae</taxon>
        <taxon>Tanacetum</taxon>
    </lineage>
</organism>
<name>A0ABQ5EWI9_9ASTR</name>
<feature type="compositionally biased region" description="Basic and acidic residues" evidence="1">
    <location>
        <begin position="12"/>
        <end position="28"/>
    </location>
</feature>
<feature type="region of interest" description="Disordered" evidence="1">
    <location>
        <begin position="1"/>
        <end position="28"/>
    </location>
</feature>
<evidence type="ECO:0000313" key="2">
    <source>
        <dbReference type="EMBL" id="GJT54852.1"/>
    </source>
</evidence>
<protein>
    <submittedName>
        <fullName evidence="2">Uncharacterized protein</fullName>
    </submittedName>
</protein>
<sequence length="117" mass="13631">MGGRFTSVENNAAKDDRGRTKEVTKRKESKEVASIKEAYYQNEIRMYHNQKSNHSTYKGPYMIIEGHKGELYKIIDASDHSLIQTEKGSNLFERIGALQRKHLQEETSGWRLEPRME</sequence>
<evidence type="ECO:0000256" key="1">
    <source>
        <dbReference type="SAM" id="MobiDB-lite"/>
    </source>
</evidence>
<accession>A0ABQ5EWI9</accession>
<proteinExistence type="predicted"/>
<dbReference type="EMBL" id="BQNB010016708">
    <property type="protein sequence ID" value="GJT54852.1"/>
    <property type="molecule type" value="Genomic_DNA"/>
</dbReference>
<reference evidence="2" key="1">
    <citation type="journal article" date="2022" name="Int. J. Mol. Sci.">
        <title>Draft Genome of Tanacetum Coccineum: Genomic Comparison of Closely Related Tanacetum-Family Plants.</title>
        <authorList>
            <person name="Yamashiro T."/>
            <person name="Shiraishi A."/>
            <person name="Nakayama K."/>
            <person name="Satake H."/>
        </authorList>
    </citation>
    <scope>NUCLEOTIDE SEQUENCE</scope>
</reference>